<reference evidence="2 3" key="1">
    <citation type="submission" date="2017-03" db="EMBL/GenBank/DDBJ databases">
        <title>Genomes of endolithic fungi from Antarctica.</title>
        <authorList>
            <person name="Coleine C."/>
            <person name="Masonjones S."/>
            <person name="Stajich J.E."/>
        </authorList>
    </citation>
    <scope>NUCLEOTIDE SEQUENCE [LARGE SCALE GENOMIC DNA]</scope>
    <source>
        <strain evidence="2 3">CCFEE 5187</strain>
    </source>
</reference>
<comment type="caution">
    <text evidence="2">The sequence shown here is derived from an EMBL/GenBank/DDBJ whole genome shotgun (WGS) entry which is preliminary data.</text>
</comment>
<name>A0A4U0WU78_9PEZI</name>
<gene>
    <name evidence="2" type="ORF">B0A49_08045</name>
</gene>
<evidence type="ECO:0000313" key="3">
    <source>
        <dbReference type="Proteomes" id="UP000308768"/>
    </source>
</evidence>
<organism evidence="2 3">
    <name type="scientific">Cryomyces minteri</name>
    <dbReference type="NCBI Taxonomy" id="331657"/>
    <lineage>
        <taxon>Eukaryota</taxon>
        <taxon>Fungi</taxon>
        <taxon>Dikarya</taxon>
        <taxon>Ascomycota</taxon>
        <taxon>Pezizomycotina</taxon>
        <taxon>Dothideomycetes</taxon>
        <taxon>Dothideomycetes incertae sedis</taxon>
        <taxon>Cryomyces</taxon>
    </lineage>
</organism>
<sequence>MVVNRLKLTRGTELGGDYPPHIDWIFWEASENWQVIAAFCIDRVYGHCYRYFEGAAPLAFEGGSRMRKKITGFKNYRAIAKEFVEHHVERQLEERKREAANQLQKLENDRLKEPVNSDMSLEKERRNDRERKRLKEALVARRISEQTKPGEQKPEQTASTYAQYAGLHTQDQQYKNEALDQLIVRRHFVQNVVVQVIERHFMDALDDVIPSG</sequence>
<dbReference type="EMBL" id="NAJN01001034">
    <property type="protein sequence ID" value="TKA66328.1"/>
    <property type="molecule type" value="Genomic_DNA"/>
</dbReference>
<evidence type="ECO:0000313" key="2">
    <source>
        <dbReference type="EMBL" id="TKA66328.1"/>
    </source>
</evidence>
<feature type="compositionally biased region" description="Basic and acidic residues" evidence="1">
    <location>
        <begin position="106"/>
        <end position="133"/>
    </location>
</feature>
<dbReference type="STRING" id="331657.A0A4U0WU78"/>
<dbReference type="AlphaFoldDB" id="A0A4U0WU78"/>
<accession>A0A4U0WU78</accession>
<dbReference type="Proteomes" id="UP000308768">
    <property type="component" value="Unassembled WGS sequence"/>
</dbReference>
<evidence type="ECO:0000256" key="1">
    <source>
        <dbReference type="SAM" id="MobiDB-lite"/>
    </source>
</evidence>
<feature type="region of interest" description="Disordered" evidence="1">
    <location>
        <begin position="104"/>
        <end position="133"/>
    </location>
</feature>
<proteinExistence type="predicted"/>
<protein>
    <submittedName>
        <fullName evidence="2">Uncharacterized protein</fullName>
    </submittedName>
</protein>
<keyword evidence="3" id="KW-1185">Reference proteome</keyword>